<dbReference type="Pfam" id="PF08402">
    <property type="entry name" value="TOBE_2"/>
    <property type="match status" value="1"/>
</dbReference>
<dbReference type="InterPro" id="IPR017871">
    <property type="entry name" value="ABC_transporter-like_CS"/>
</dbReference>
<dbReference type="PANTHER" id="PTHR42781:SF4">
    <property type="entry name" value="SPERMIDINE_PUTRESCINE IMPORT ATP-BINDING PROTEIN POTA"/>
    <property type="match status" value="1"/>
</dbReference>
<dbReference type="Gene3D" id="3.40.50.300">
    <property type="entry name" value="P-loop containing nucleotide triphosphate hydrolases"/>
    <property type="match status" value="1"/>
</dbReference>
<evidence type="ECO:0000256" key="2">
    <source>
        <dbReference type="ARBA" id="ARBA00022741"/>
    </source>
</evidence>
<reference evidence="5 6" key="1">
    <citation type="submission" date="2020-08" db="EMBL/GenBank/DDBJ databases">
        <title>Adhaeribacter dokdonensis sp. nov., isolated from the rhizosphere of Elymus tsukushiensis, a plant native to the Dokdo Islands, Republic of Korea.</title>
        <authorList>
            <person name="Ghim S.Y."/>
        </authorList>
    </citation>
    <scope>NUCLEOTIDE SEQUENCE [LARGE SCALE GENOMIC DNA]</scope>
    <source>
        <strain evidence="5 6">KUDC8001</strain>
    </source>
</reference>
<dbReference type="Pfam" id="PF00005">
    <property type="entry name" value="ABC_tran"/>
    <property type="match status" value="1"/>
</dbReference>
<dbReference type="InterPro" id="IPR013611">
    <property type="entry name" value="Transp-assoc_OB_typ2"/>
</dbReference>
<dbReference type="PROSITE" id="PS00211">
    <property type="entry name" value="ABC_TRANSPORTER_1"/>
    <property type="match status" value="1"/>
</dbReference>
<dbReference type="GO" id="GO:0022857">
    <property type="term" value="F:transmembrane transporter activity"/>
    <property type="evidence" value="ECO:0007669"/>
    <property type="project" value="InterPro"/>
</dbReference>
<evidence type="ECO:0000313" key="5">
    <source>
        <dbReference type="EMBL" id="QMU28029.1"/>
    </source>
</evidence>
<dbReference type="InterPro" id="IPR050093">
    <property type="entry name" value="ABC_SmlMolc_Importer"/>
</dbReference>
<sequence>MNSTLRPKKAPATQTLLQVSGINLLEAGNWVLKDINLSQRRLQKIAIAGETGSGKSTLLQTIAGLVQPSSGEVRFEQKRVKGPQEHLIPGHPGIAYLSQQFELPRFLRVEQVLQYANKLTPEEAETLYEVCRISHLLQRRTEHLSGGERQRIALARLLLSGPQLLLLDEPYSNLDIMHKNILKAVIQDISESLQITCTLISHDPQDTLSWADEIIIMQTGKIIQQGAPKQIYQQPVNAYAAGLFGDFNLLPLVKAKKIAKLPTEIKTQKNVLIRPEDFKISSSDGSSLTGKIKKVNFYGSYYVLEVGLPGLMVKVRTDVRDFKTGDTVSISIAPKALWYV</sequence>
<dbReference type="KEGG" id="add:HUW48_08215"/>
<dbReference type="GO" id="GO:0005524">
    <property type="term" value="F:ATP binding"/>
    <property type="evidence" value="ECO:0007669"/>
    <property type="project" value="UniProtKB-KW"/>
</dbReference>
<dbReference type="EMBL" id="CP055153">
    <property type="protein sequence ID" value="QMU28029.1"/>
    <property type="molecule type" value="Genomic_DNA"/>
</dbReference>
<dbReference type="InterPro" id="IPR003593">
    <property type="entry name" value="AAA+_ATPase"/>
</dbReference>
<keyword evidence="6" id="KW-1185">Reference proteome</keyword>
<dbReference type="PROSITE" id="PS50893">
    <property type="entry name" value="ABC_TRANSPORTER_2"/>
    <property type="match status" value="1"/>
</dbReference>
<dbReference type="InterPro" id="IPR012340">
    <property type="entry name" value="NA-bd_OB-fold"/>
</dbReference>
<proteinExistence type="predicted"/>
<dbReference type="SMART" id="SM00382">
    <property type="entry name" value="AAA"/>
    <property type="match status" value="1"/>
</dbReference>
<evidence type="ECO:0000313" key="6">
    <source>
        <dbReference type="Proteomes" id="UP000514509"/>
    </source>
</evidence>
<dbReference type="Proteomes" id="UP000514509">
    <property type="component" value="Chromosome"/>
</dbReference>
<dbReference type="PANTHER" id="PTHR42781">
    <property type="entry name" value="SPERMIDINE/PUTRESCINE IMPORT ATP-BINDING PROTEIN POTA"/>
    <property type="match status" value="1"/>
</dbReference>
<dbReference type="GO" id="GO:0016887">
    <property type="term" value="F:ATP hydrolysis activity"/>
    <property type="evidence" value="ECO:0007669"/>
    <property type="project" value="InterPro"/>
</dbReference>
<keyword evidence="1" id="KW-0813">Transport</keyword>
<organism evidence="5 6">
    <name type="scientific">Adhaeribacter radiodurans</name>
    <dbReference type="NCBI Taxonomy" id="2745197"/>
    <lineage>
        <taxon>Bacteria</taxon>
        <taxon>Pseudomonadati</taxon>
        <taxon>Bacteroidota</taxon>
        <taxon>Cytophagia</taxon>
        <taxon>Cytophagales</taxon>
        <taxon>Hymenobacteraceae</taxon>
        <taxon>Adhaeribacter</taxon>
    </lineage>
</organism>
<dbReference type="InterPro" id="IPR003439">
    <property type="entry name" value="ABC_transporter-like_ATP-bd"/>
</dbReference>
<keyword evidence="2" id="KW-0547">Nucleotide-binding</keyword>
<dbReference type="InterPro" id="IPR027417">
    <property type="entry name" value="P-loop_NTPase"/>
</dbReference>
<gene>
    <name evidence="5" type="ORF">HUW48_08215</name>
</gene>
<accession>A0A7L7L6R0</accession>
<dbReference type="SUPFAM" id="SSF52540">
    <property type="entry name" value="P-loop containing nucleoside triphosphate hydrolases"/>
    <property type="match status" value="1"/>
</dbReference>
<evidence type="ECO:0000256" key="3">
    <source>
        <dbReference type="ARBA" id="ARBA00022840"/>
    </source>
</evidence>
<evidence type="ECO:0000256" key="1">
    <source>
        <dbReference type="ARBA" id="ARBA00022448"/>
    </source>
</evidence>
<dbReference type="GO" id="GO:0043190">
    <property type="term" value="C:ATP-binding cassette (ABC) transporter complex"/>
    <property type="evidence" value="ECO:0007669"/>
    <property type="project" value="InterPro"/>
</dbReference>
<dbReference type="AlphaFoldDB" id="A0A7L7L6R0"/>
<dbReference type="SUPFAM" id="SSF50331">
    <property type="entry name" value="MOP-like"/>
    <property type="match status" value="1"/>
</dbReference>
<dbReference type="RefSeq" id="WP_182415219.1">
    <property type="nucleotide sequence ID" value="NZ_CP055153.1"/>
</dbReference>
<name>A0A7L7L6R0_9BACT</name>
<protein>
    <submittedName>
        <fullName evidence="5">ABC transporter ATP-binding protein</fullName>
    </submittedName>
</protein>
<feature type="domain" description="ABC transporter" evidence="4">
    <location>
        <begin position="17"/>
        <end position="244"/>
    </location>
</feature>
<dbReference type="Gene3D" id="2.40.50.140">
    <property type="entry name" value="Nucleic acid-binding proteins"/>
    <property type="match status" value="1"/>
</dbReference>
<keyword evidence="3 5" id="KW-0067">ATP-binding</keyword>
<dbReference type="InterPro" id="IPR008995">
    <property type="entry name" value="Mo/tungstate-bd_C_term_dom"/>
</dbReference>
<evidence type="ECO:0000259" key="4">
    <source>
        <dbReference type="PROSITE" id="PS50893"/>
    </source>
</evidence>